<feature type="region of interest" description="Disordered" evidence="1">
    <location>
        <begin position="331"/>
        <end position="351"/>
    </location>
</feature>
<dbReference type="KEGG" id="ipa:Isop_3151"/>
<dbReference type="PANTHER" id="PTHR34978:SF3">
    <property type="entry name" value="SLR0241 PROTEIN"/>
    <property type="match status" value="1"/>
</dbReference>
<dbReference type="EMBL" id="CP002353">
    <property type="protein sequence ID" value="ADV63715.1"/>
    <property type="molecule type" value="Genomic_DNA"/>
</dbReference>
<gene>
    <name evidence="3" type="ordered locus">Isop_3151</name>
</gene>
<dbReference type="InterPro" id="IPR052173">
    <property type="entry name" value="Beta-lactam_resp_regulator"/>
</dbReference>
<dbReference type="Proteomes" id="UP000008631">
    <property type="component" value="Chromosome"/>
</dbReference>
<dbReference type="HOGENOM" id="CLU_478010_0_0_0"/>
<feature type="transmembrane region" description="Helical" evidence="2">
    <location>
        <begin position="55"/>
        <end position="77"/>
    </location>
</feature>
<dbReference type="eggNOG" id="COG4219">
    <property type="taxonomic scope" value="Bacteria"/>
</dbReference>
<dbReference type="RefSeq" id="WP_013566003.1">
    <property type="nucleotide sequence ID" value="NC_014962.1"/>
</dbReference>
<proteinExistence type="predicted"/>
<keyword evidence="4" id="KW-1185">Reference proteome</keyword>
<organism evidence="3 4">
    <name type="scientific">Isosphaera pallida (strain ATCC 43644 / DSM 9630 / IS1B)</name>
    <dbReference type="NCBI Taxonomy" id="575540"/>
    <lineage>
        <taxon>Bacteria</taxon>
        <taxon>Pseudomonadati</taxon>
        <taxon>Planctomycetota</taxon>
        <taxon>Planctomycetia</taxon>
        <taxon>Isosphaerales</taxon>
        <taxon>Isosphaeraceae</taxon>
        <taxon>Isosphaera</taxon>
    </lineage>
</organism>
<reference evidence="3 4" key="2">
    <citation type="journal article" date="2011" name="Stand. Genomic Sci.">
        <title>Complete genome sequence of Isosphaera pallida type strain (IS1B).</title>
        <authorList>
            <consortium name="US DOE Joint Genome Institute (JGI-PGF)"/>
            <person name="Goker M."/>
            <person name="Cleland D."/>
            <person name="Saunders E."/>
            <person name="Lapidus A."/>
            <person name="Nolan M."/>
            <person name="Lucas S."/>
            <person name="Hammon N."/>
            <person name="Deshpande S."/>
            <person name="Cheng J.F."/>
            <person name="Tapia R."/>
            <person name="Han C."/>
            <person name="Goodwin L."/>
            <person name="Pitluck S."/>
            <person name="Liolios K."/>
            <person name="Pagani I."/>
            <person name="Ivanova N."/>
            <person name="Mavromatis K."/>
            <person name="Pati A."/>
            <person name="Chen A."/>
            <person name="Palaniappan K."/>
            <person name="Land M."/>
            <person name="Hauser L."/>
            <person name="Chang Y.J."/>
            <person name="Jeffries C.D."/>
            <person name="Detter J.C."/>
            <person name="Beck B."/>
            <person name="Woyke T."/>
            <person name="Bristow J."/>
            <person name="Eisen J.A."/>
            <person name="Markowitz V."/>
            <person name="Hugenholtz P."/>
            <person name="Kyrpides N.C."/>
            <person name="Klenk H.P."/>
        </authorList>
    </citation>
    <scope>NUCLEOTIDE SEQUENCE [LARGE SCALE GENOMIC DNA]</scope>
    <source>
        <strain evidence="4">ATCC 43644 / DSM 9630 / IS1B</strain>
    </source>
</reference>
<feature type="region of interest" description="Disordered" evidence="1">
    <location>
        <begin position="233"/>
        <end position="253"/>
    </location>
</feature>
<dbReference type="CDD" id="cd07341">
    <property type="entry name" value="M56_BlaR1_MecR1_like"/>
    <property type="match status" value="1"/>
</dbReference>
<evidence type="ECO:0000313" key="4">
    <source>
        <dbReference type="Proteomes" id="UP000008631"/>
    </source>
</evidence>
<accession>E8R3Y5</accession>
<sequence>MTETSCPAVVPPARLASERVAAVATSWDRQGSSGLKWERLDGGDHGWSWESLEPFLADSTAATALVLGLGVLAVVPCRQPSRRAVLARSALLAALTVPFLAFLAGLLIPAGTAWSASARWERLLEAPPSILTRPPWPSVPCGLVWVWAMVVAGKLAWLGLGWWATARLTRRGLQPSAHLAALFERMLERQGWPRKGHHRPRLRVAACLNRPMAVGGLWGPATILLPLAWDRPEEDPSSPPTNVSDSPPPHHPAWERQVASLGHELAHIRGGDPFFLQLGRLVEAVWFWIPWAGWLARRERLDRELLADHAAADLMGSPLIYAGTLVEVADPRGQTHADSPPEPTRAAQRRRVETDLTTRVRVLVQCPYPIERQAPLAWRRGCAVVSALVALASIVLVPPPLDPVDRLERELEHPHDSAAQAKDDLNEQQQVFILNSYEWFQRSEHQPIPLPILLPRQFLLTLDIWIDRPDDLERLRVAGCHFPNAGGVDRERSQAARQVAVSPLPGWRRLLIARGREGQVVVLLDGRRIASAPDPLTAAQPWLSLVPPHLGAGRIRDLTLIWKECRKTKD</sequence>
<keyword evidence="2" id="KW-0472">Membrane</keyword>
<reference key="1">
    <citation type="submission" date="2010-11" db="EMBL/GenBank/DDBJ databases">
        <title>The complete sequence of chromosome of Isophaera pallida ATCC 43644.</title>
        <authorList>
            <consortium name="US DOE Joint Genome Institute (JGI-PGF)"/>
            <person name="Lucas S."/>
            <person name="Copeland A."/>
            <person name="Lapidus A."/>
            <person name="Bruce D."/>
            <person name="Goodwin L."/>
            <person name="Pitluck S."/>
            <person name="Kyrpides N."/>
            <person name="Mavromatis K."/>
            <person name="Pagani I."/>
            <person name="Ivanova N."/>
            <person name="Saunders E."/>
            <person name="Brettin T."/>
            <person name="Detter J.C."/>
            <person name="Han C."/>
            <person name="Tapia R."/>
            <person name="Land M."/>
            <person name="Hauser L."/>
            <person name="Markowitz V."/>
            <person name="Cheng J.-F."/>
            <person name="Hugenholtz P."/>
            <person name="Woyke T."/>
            <person name="Wu D."/>
            <person name="Eisen J.A."/>
        </authorList>
    </citation>
    <scope>NUCLEOTIDE SEQUENCE</scope>
    <source>
        <strain>ATCC 43644</strain>
    </source>
</reference>
<dbReference type="AlphaFoldDB" id="E8R3Y5"/>
<feature type="transmembrane region" description="Helical" evidence="2">
    <location>
        <begin position="89"/>
        <end position="114"/>
    </location>
</feature>
<keyword evidence="2" id="KW-0812">Transmembrane</keyword>
<dbReference type="OrthoDB" id="278105at2"/>
<dbReference type="InParanoid" id="E8R3Y5"/>
<evidence type="ECO:0000256" key="1">
    <source>
        <dbReference type="SAM" id="MobiDB-lite"/>
    </source>
</evidence>
<evidence type="ECO:0000313" key="3">
    <source>
        <dbReference type="EMBL" id="ADV63715.1"/>
    </source>
</evidence>
<feature type="transmembrane region" description="Helical" evidence="2">
    <location>
        <begin position="144"/>
        <end position="164"/>
    </location>
</feature>
<evidence type="ECO:0000256" key="2">
    <source>
        <dbReference type="SAM" id="Phobius"/>
    </source>
</evidence>
<dbReference type="PANTHER" id="PTHR34978">
    <property type="entry name" value="POSSIBLE SENSOR-TRANSDUCER PROTEIN BLAR"/>
    <property type="match status" value="1"/>
</dbReference>
<dbReference type="STRING" id="575540.Isop_3151"/>
<keyword evidence="2" id="KW-1133">Transmembrane helix</keyword>
<name>E8R3Y5_ISOPI</name>
<protein>
    <submittedName>
        <fullName evidence="3">Peptidase M56 BlaR1</fullName>
    </submittedName>
</protein>